<dbReference type="EMBL" id="JALLPJ020000411">
    <property type="protein sequence ID" value="KAL3793009.1"/>
    <property type="molecule type" value="Genomic_DNA"/>
</dbReference>
<evidence type="ECO:0000256" key="2">
    <source>
        <dbReference type="SAM" id="Phobius"/>
    </source>
</evidence>
<keyword evidence="4" id="KW-1185">Reference proteome</keyword>
<name>A0ABD3PZ45_9STRA</name>
<feature type="compositionally biased region" description="Acidic residues" evidence="1">
    <location>
        <begin position="535"/>
        <end position="550"/>
    </location>
</feature>
<protein>
    <submittedName>
        <fullName evidence="3">Uncharacterized protein</fullName>
    </submittedName>
</protein>
<dbReference type="InterPro" id="IPR006813">
    <property type="entry name" value="Glyco_trans_17"/>
</dbReference>
<dbReference type="Proteomes" id="UP001530400">
    <property type="component" value="Unassembled WGS sequence"/>
</dbReference>
<dbReference type="AlphaFoldDB" id="A0ABD3PZ45"/>
<keyword evidence="2" id="KW-0472">Membrane</keyword>
<evidence type="ECO:0000313" key="4">
    <source>
        <dbReference type="Proteomes" id="UP001530400"/>
    </source>
</evidence>
<comment type="caution">
    <text evidence="3">The sequence shown here is derived from an EMBL/GenBank/DDBJ whole genome shotgun (WGS) entry which is preliminary data.</text>
</comment>
<evidence type="ECO:0000313" key="3">
    <source>
        <dbReference type="EMBL" id="KAL3793009.1"/>
    </source>
</evidence>
<dbReference type="PANTHER" id="PTHR12224:SF0">
    <property type="entry name" value="BETA-1,4-MANNOSYL-GLYCOPROTEIN 4-BETA-N-ACETYLGLUCOSAMINYLTRANSFERASE"/>
    <property type="match status" value="1"/>
</dbReference>
<keyword evidence="2" id="KW-0812">Transmembrane</keyword>
<accession>A0ABD3PZ45</accession>
<feature type="transmembrane region" description="Helical" evidence="2">
    <location>
        <begin position="12"/>
        <end position="32"/>
    </location>
</feature>
<feature type="region of interest" description="Disordered" evidence="1">
    <location>
        <begin position="526"/>
        <end position="555"/>
    </location>
</feature>
<evidence type="ECO:0000256" key="1">
    <source>
        <dbReference type="SAM" id="MobiDB-lite"/>
    </source>
</evidence>
<sequence>MSRSSLGSSPHRFHKILFSLFTLIAISILYNLHGQKRLQDAYKNLKEGYDASFGVPVDSSPGLKGASTKVHRLDDLKSVHRPDHGTFFFGPTSFDVKIPKEFRFDPADDWDSHQRLLLNDELIDLTIESARCASYNFPYTNRTTRRRLFLGTLLADDSFEVLSAISTEIYNIFHTVSFIEANVTHNLSPREMRFFDNATLHNENVYRLYQMFGPNTKVSVDYYSSHMWGGHDLLRDFVQREGNNLRWAFNGMKPDDVAVVGDTDETFTRDFLRALQICDIPEFRPGQNCKNPGIRASTFVFESTPECLTRGRRWYHPDAMIGECVDQIGDKEKHPHTKREWPPTQDVKDNTIYHGYRNPGYGQGGDFRQYHAENKFESGHIPYPLYYATDQRMEGGRMIAKKDGSPTGYHFHNFFDSEKDIHHKYRTYEHAWNYGLKPIWDIHEDITLAHYCNRGNYTDATPFSEITGSQKPIYYVNELNRLTRNRKWGKILHDEESWWNTQKALHPQNVVVINNNNGAVEKAVLVEPDVKKEDNDDESDDDGFDDDDDSEPHPHIYTWNELKQKYQQGHGTFFFGPHSRQIEIPEDAKYTPNLTEEQRQLLDDETVDPEKEKERCANYNFGYDGRTERRRLFLGTLLADDSMDILKAVGLEMYNIFHTVSFIESNVTHNLSPREMRFYDSDKPSQNLYQLYQYFGPKTRVSVDYYSNHMQGGYDLLRDFIQREGNNFRWAFNGMKPDDVAVVGDTDETFTRDFLRALQICDIPQFKPGQDCRSPKIRASTYVFESTPECVTKNRRWYHPDAILGECVDQIATQNYFCCLQGNITMHPPTKRDWPWPQNYKEGDLYHGWRLPQWGRGDDYRNYTEENKWFEEKYGHKTYPLYYATDVRMEHGQMISKKDGSPTGFLFHNFFKSNIDIHNKYKTYGHADQRAWNLPIWQIHEDIALAVDCTHGKYETVFDGRKAQSEIFSKLTSSELPIYFRNPENRKQRHDQWQQIIKDDEAWWDNLQNPKPKRKFVPLKNAENGNRDCTREGSQELPTPSEFVLDFEEVRKFNNAPLEKVKGFTIADYEQYMTSPPGREHYALLNYISQTYGDCRHVTDIGTRYVSSALVMASNLKTPVWTFDLPSSTERQAAFRGKSEEQWQKELHDIGVNVTFYNVDLMKVSDEGFQKYLGTWFVMLDTHHRPYTVPFEIEFFKRVVDSGYKGLMLLNDIDEHDEMRRWWKEVQDGATAGKYRTFDVSPVGHWSGTGIVDFSGKMVVRDGAKTIQPLSG</sequence>
<reference evidence="3 4" key="1">
    <citation type="submission" date="2024-10" db="EMBL/GenBank/DDBJ databases">
        <title>Updated reference genomes for cyclostephanoid diatoms.</title>
        <authorList>
            <person name="Roberts W.R."/>
            <person name="Alverson A.J."/>
        </authorList>
    </citation>
    <scope>NUCLEOTIDE SEQUENCE [LARGE SCALE GENOMIC DNA]</scope>
    <source>
        <strain evidence="3 4">AJA010-31</strain>
    </source>
</reference>
<keyword evidence="2" id="KW-1133">Transmembrane helix</keyword>
<organism evidence="3 4">
    <name type="scientific">Cyclotella atomus</name>
    <dbReference type="NCBI Taxonomy" id="382360"/>
    <lineage>
        <taxon>Eukaryota</taxon>
        <taxon>Sar</taxon>
        <taxon>Stramenopiles</taxon>
        <taxon>Ochrophyta</taxon>
        <taxon>Bacillariophyta</taxon>
        <taxon>Coscinodiscophyceae</taxon>
        <taxon>Thalassiosirophycidae</taxon>
        <taxon>Stephanodiscales</taxon>
        <taxon>Stephanodiscaceae</taxon>
        <taxon>Cyclotella</taxon>
    </lineage>
</organism>
<proteinExistence type="predicted"/>
<dbReference type="PANTHER" id="PTHR12224">
    <property type="entry name" value="BETA-1,4-MANNOSYL-GLYCOPROTEIN BETA-1,4-N-ACETYLGLUCOSAMINYL-TRANSFERASE"/>
    <property type="match status" value="1"/>
</dbReference>
<gene>
    <name evidence="3" type="ORF">ACHAWO_005773</name>
</gene>